<name>A0ABU0HRL9_9HYPH</name>
<dbReference type="Proteomes" id="UP001236369">
    <property type="component" value="Unassembled WGS sequence"/>
</dbReference>
<comment type="caution">
    <text evidence="3">The sequence shown here is derived from an EMBL/GenBank/DDBJ whole genome shotgun (WGS) entry which is preliminary data.</text>
</comment>
<dbReference type="EMBL" id="JAUSVV010000010">
    <property type="protein sequence ID" value="MDQ0444149.1"/>
    <property type="molecule type" value="Genomic_DNA"/>
</dbReference>
<feature type="region of interest" description="Disordered" evidence="1">
    <location>
        <begin position="70"/>
        <end position="95"/>
    </location>
</feature>
<evidence type="ECO:0000256" key="2">
    <source>
        <dbReference type="SAM" id="SignalP"/>
    </source>
</evidence>
<organism evidence="3 4">
    <name type="scientific">Methylobacterium persicinum</name>
    <dbReference type="NCBI Taxonomy" id="374426"/>
    <lineage>
        <taxon>Bacteria</taxon>
        <taxon>Pseudomonadati</taxon>
        <taxon>Pseudomonadota</taxon>
        <taxon>Alphaproteobacteria</taxon>
        <taxon>Hyphomicrobiales</taxon>
        <taxon>Methylobacteriaceae</taxon>
        <taxon>Methylobacterium</taxon>
    </lineage>
</organism>
<feature type="chain" id="PRO_5046195132" evidence="2">
    <location>
        <begin position="29"/>
        <end position="95"/>
    </location>
</feature>
<evidence type="ECO:0000313" key="3">
    <source>
        <dbReference type="EMBL" id="MDQ0444149.1"/>
    </source>
</evidence>
<protein>
    <submittedName>
        <fullName evidence="3">Uncharacterized protein</fullName>
    </submittedName>
</protein>
<gene>
    <name evidence="3" type="ORF">QO016_003659</name>
</gene>
<accession>A0ABU0HRL9</accession>
<keyword evidence="4" id="KW-1185">Reference proteome</keyword>
<sequence length="95" mass="9660">MSIIRPTRHGRTALVGTLALLGSLPVMAAQAGPRDTRVALPPTAYAAGVADPDRTGSIPADPLPALRSSVLGNAEAPEREPIAQRLGNTSGGGLR</sequence>
<keyword evidence="2" id="KW-0732">Signal</keyword>
<reference evidence="3 4" key="1">
    <citation type="submission" date="2023-07" db="EMBL/GenBank/DDBJ databases">
        <title>Genomic Encyclopedia of Type Strains, Phase IV (KMG-IV): sequencing the most valuable type-strain genomes for metagenomic binning, comparative biology and taxonomic classification.</title>
        <authorList>
            <person name="Goeker M."/>
        </authorList>
    </citation>
    <scope>NUCLEOTIDE SEQUENCE [LARGE SCALE GENOMIC DNA]</scope>
    <source>
        <strain evidence="3 4">DSM 19562</strain>
    </source>
</reference>
<proteinExistence type="predicted"/>
<evidence type="ECO:0000256" key="1">
    <source>
        <dbReference type="SAM" id="MobiDB-lite"/>
    </source>
</evidence>
<evidence type="ECO:0000313" key="4">
    <source>
        <dbReference type="Proteomes" id="UP001236369"/>
    </source>
</evidence>
<dbReference type="RefSeq" id="WP_238253331.1">
    <property type="nucleotide sequence ID" value="NZ_BPQX01000078.1"/>
</dbReference>
<feature type="signal peptide" evidence="2">
    <location>
        <begin position="1"/>
        <end position="28"/>
    </location>
</feature>